<protein>
    <submittedName>
        <fullName evidence="6">SH2 domain-containing protein 4B isoform X1</fullName>
    </submittedName>
</protein>
<dbReference type="GO" id="GO:0005737">
    <property type="term" value="C:cytoplasm"/>
    <property type="evidence" value="ECO:0007669"/>
    <property type="project" value="TreeGrafter"/>
</dbReference>
<accession>A0A1S3K9V9</accession>
<dbReference type="OrthoDB" id="10003345at2759"/>
<dbReference type="Gene3D" id="3.30.505.10">
    <property type="entry name" value="SH2 domain"/>
    <property type="match status" value="1"/>
</dbReference>
<evidence type="ECO:0000313" key="6">
    <source>
        <dbReference type="RefSeq" id="XP_013419415.1"/>
    </source>
</evidence>
<evidence type="ECO:0000313" key="5">
    <source>
        <dbReference type="Proteomes" id="UP000085678"/>
    </source>
</evidence>
<keyword evidence="1" id="KW-0727">SH2 domain</keyword>
<feature type="compositionally biased region" description="Polar residues" evidence="3">
    <location>
        <begin position="323"/>
        <end position="332"/>
    </location>
</feature>
<name>A0A1S3K9V9_LINAN</name>
<dbReference type="PANTHER" id="PTHR14388">
    <property type="entry name" value="T CELL-SPECIFIC ADAPTER PROTEIN TSAD"/>
    <property type="match status" value="1"/>
</dbReference>
<feature type="domain" description="SH2" evidence="4">
    <location>
        <begin position="373"/>
        <end position="466"/>
    </location>
</feature>
<feature type="compositionally biased region" description="Polar residues" evidence="3">
    <location>
        <begin position="209"/>
        <end position="220"/>
    </location>
</feature>
<evidence type="ECO:0000256" key="3">
    <source>
        <dbReference type="SAM" id="MobiDB-lite"/>
    </source>
</evidence>
<feature type="region of interest" description="Disordered" evidence="3">
    <location>
        <begin position="313"/>
        <end position="343"/>
    </location>
</feature>
<dbReference type="PROSITE" id="PS50001">
    <property type="entry name" value="SH2"/>
    <property type="match status" value="1"/>
</dbReference>
<dbReference type="SMART" id="SM00252">
    <property type="entry name" value="SH2"/>
    <property type="match status" value="1"/>
</dbReference>
<dbReference type="SUPFAM" id="SSF55550">
    <property type="entry name" value="SH2 domain"/>
    <property type="match status" value="1"/>
</dbReference>
<feature type="region of interest" description="Disordered" evidence="3">
    <location>
        <begin position="202"/>
        <end position="234"/>
    </location>
</feature>
<feature type="coiled-coil region" evidence="2">
    <location>
        <begin position="95"/>
        <end position="182"/>
    </location>
</feature>
<proteinExistence type="predicted"/>
<dbReference type="Pfam" id="PF00017">
    <property type="entry name" value="SH2"/>
    <property type="match status" value="1"/>
</dbReference>
<evidence type="ECO:0000256" key="1">
    <source>
        <dbReference type="PROSITE-ProRule" id="PRU00191"/>
    </source>
</evidence>
<dbReference type="RefSeq" id="XP_013419415.1">
    <property type="nucleotide sequence ID" value="XM_013563961.2"/>
</dbReference>
<dbReference type="KEGG" id="lak:106180083"/>
<gene>
    <name evidence="6" type="primary">LOC106180083</name>
</gene>
<dbReference type="InParanoid" id="A0A1S3K9V9"/>
<organism evidence="5 6">
    <name type="scientific">Lingula anatina</name>
    <name type="common">Brachiopod</name>
    <name type="synonym">Lingula unguis</name>
    <dbReference type="NCBI Taxonomy" id="7574"/>
    <lineage>
        <taxon>Eukaryota</taxon>
        <taxon>Metazoa</taxon>
        <taxon>Spiralia</taxon>
        <taxon>Lophotrochozoa</taxon>
        <taxon>Brachiopoda</taxon>
        <taxon>Linguliformea</taxon>
        <taxon>Lingulata</taxon>
        <taxon>Lingulida</taxon>
        <taxon>Linguloidea</taxon>
        <taxon>Lingulidae</taxon>
        <taxon>Lingula</taxon>
    </lineage>
</organism>
<dbReference type="STRING" id="7574.A0A1S3K9V9"/>
<evidence type="ECO:0000259" key="4">
    <source>
        <dbReference type="PROSITE" id="PS50001"/>
    </source>
</evidence>
<sequence>MLQQILRDMYIEPELLAELSEEQKQILFCKMREEQVKKWKEKEAVLEEEEKKKPRKPRKPGSKKVNFLQGKDGNDWVWVMGEHPDDKTIEQIIEEETIAKAAKLAEQEAEELRRKEEEEIKLKMKEEQERLEKKLQEEEAEMKRKQEEAALYQSLKEARLAAEKLEAEKVKIEKEEKAKLAELKPPASNGFLSPGGYATCSYGDPFDTPDTSAKAQINQKQSEEKAKKMRERRSSELYMSFREARKKFEKMAEESGKVLEAEWEEQEKKAKEAEKDMREIARRAREEHRRSTMSLTHEVIDAFTHSLQQQSIADAPPVPDKNTAPSTNNNLPPTKKSRPPRPMCKNDVIEWFKNVERIKGSGIDPLTGKTAEWFHGVISRQDAEDLLRGQKVGTYLVRVSEKVWGYTISYKAIERCKHFLIDTLNDGTYQFFGSNQLVHKNLADMIEFHKTKPISGIGKELLLHPCKQKSDPPDYAELFQEEDRITTFL</sequence>
<dbReference type="PANTHER" id="PTHR14388:SF17">
    <property type="entry name" value="SH2 DOMAIN-CONTAINING PROTEIN"/>
    <property type="match status" value="1"/>
</dbReference>
<dbReference type="Proteomes" id="UP000085678">
    <property type="component" value="Unplaced"/>
</dbReference>
<dbReference type="InterPro" id="IPR036860">
    <property type="entry name" value="SH2_dom_sf"/>
</dbReference>
<feature type="region of interest" description="Disordered" evidence="3">
    <location>
        <begin position="43"/>
        <end position="68"/>
    </location>
</feature>
<dbReference type="InterPro" id="IPR000980">
    <property type="entry name" value="SH2"/>
</dbReference>
<keyword evidence="5" id="KW-1185">Reference proteome</keyword>
<keyword evidence="2" id="KW-0175">Coiled coil</keyword>
<evidence type="ECO:0000256" key="2">
    <source>
        <dbReference type="SAM" id="Coils"/>
    </source>
</evidence>
<feature type="compositionally biased region" description="Basic and acidic residues" evidence="3">
    <location>
        <begin position="43"/>
        <end position="52"/>
    </location>
</feature>
<feature type="coiled-coil region" evidence="2">
    <location>
        <begin position="256"/>
        <end position="290"/>
    </location>
</feature>
<feature type="compositionally biased region" description="Basic residues" evidence="3">
    <location>
        <begin position="53"/>
        <end position="62"/>
    </location>
</feature>
<dbReference type="AlphaFoldDB" id="A0A1S3K9V9"/>
<dbReference type="GeneID" id="106180083"/>
<reference evidence="6" key="1">
    <citation type="submission" date="2025-08" db="UniProtKB">
        <authorList>
            <consortium name="RefSeq"/>
        </authorList>
    </citation>
    <scope>IDENTIFICATION</scope>
    <source>
        <tissue evidence="6">Gonads</tissue>
    </source>
</reference>